<dbReference type="EMBL" id="GBXM01010485">
    <property type="protein sequence ID" value="JAH98092.1"/>
    <property type="molecule type" value="Transcribed_RNA"/>
</dbReference>
<accession>A0A0E9X5S9</accession>
<reference evidence="1" key="2">
    <citation type="journal article" date="2015" name="Fish Shellfish Immunol.">
        <title>Early steps in the European eel (Anguilla anguilla)-Vibrio vulnificus interaction in the gills: Role of the RtxA13 toxin.</title>
        <authorList>
            <person name="Callol A."/>
            <person name="Pajuelo D."/>
            <person name="Ebbesson L."/>
            <person name="Teles M."/>
            <person name="MacKenzie S."/>
            <person name="Amaro C."/>
        </authorList>
    </citation>
    <scope>NUCLEOTIDE SEQUENCE</scope>
</reference>
<evidence type="ECO:0000313" key="1">
    <source>
        <dbReference type="EMBL" id="JAH98092.1"/>
    </source>
</evidence>
<organism evidence="1">
    <name type="scientific">Anguilla anguilla</name>
    <name type="common">European freshwater eel</name>
    <name type="synonym">Muraena anguilla</name>
    <dbReference type="NCBI Taxonomy" id="7936"/>
    <lineage>
        <taxon>Eukaryota</taxon>
        <taxon>Metazoa</taxon>
        <taxon>Chordata</taxon>
        <taxon>Craniata</taxon>
        <taxon>Vertebrata</taxon>
        <taxon>Euteleostomi</taxon>
        <taxon>Actinopterygii</taxon>
        <taxon>Neopterygii</taxon>
        <taxon>Teleostei</taxon>
        <taxon>Anguilliformes</taxon>
        <taxon>Anguillidae</taxon>
        <taxon>Anguilla</taxon>
    </lineage>
</organism>
<sequence>MTSFLFEKCAMLTHPETRVEQNVAIGRPLNSSYCTPPVDDYYAPIGFHTFLPTPKRIDFIGWKRCEPHHWDGEGFFFTSQ</sequence>
<dbReference type="AlphaFoldDB" id="A0A0E9X5S9"/>
<name>A0A0E9X5S9_ANGAN</name>
<protein>
    <submittedName>
        <fullName evidence="1">Uncharacterized protein</fullName>
    </submittedName>
</protein>
<proteinExistence type="predicted"/>
<reference evidence="1" key="1">
    <citation type="submission" date="2014-11" db="EMBL/GenBank/DDBJ databases">
        <authorList>
            <person name="Amaro Gonzalez C."/>
        </authorList>
    </citation>
    <scope>NUCLEOTIDE SEQUENCE</scope>
</reference>